<evidence type="ECO:0000313" key="6">
    <source>
        <dbReference type="EMBL" id="AGE58654.1"/>
    </source>
</evidence>
<dbReference type="InterPro" id="IPR003356">
    <property type="entry name" value="DNA_methylase_A-5"/>
</dbReference>
<accession>M1I825</accession>
<name>M1I825_9PHYC</name>
<dbReference type="KEGG" id="vg:40525518"/>
<dbReference type="PANTHER" id="PTHR33841:SF5">
    <property type="entry name" value="DNA METHYLASE (MODIFICATION METHYLASE) (METHYLTRANSFERASE)-RELATED"/>
    <property type="match status" value="1"/>
</dbReference>
<dbReference type="InterPro" id="IPR002052">
    <property type="entry name" value="DNA_methylase_N6_adenine_CS"/>
</dbReference>
<keyword evidence="4" id="KW-0680">Restriction system</keyword>
<dbReference type="GO" id="GO:0008170">
    <property type="term" value="F:N-methyltransferase activity"/>
    <property type="evidence" value="ECO:0007669"/>
    <property type="project" value="InterPro"/>
</dbReference>
<protein>
    <submittedName>
        <fullName evidence="6">Adenine-specific methyltransferase</fullName>
    </submittedName>
</protein>
<sequence length="382" mass="43473">MKLFEDKSIEFQKQLSKQERSTGGVFFTPKDIRDIIFEELDRISDFEPKNILEPTCGTGEFIDDCRRVYENAHILGVEIDPRSAELARDDSKNEIIVHDFITWNTTEKFDLIIGNPPFFTRPSGFRHDPNVVKCRSNICIEVVHKCMTGHLAENGILAMVLPMSLLNSKFYTPTVDRITTTMDVMFVREIKKNNFMGTNVRVMVFIIRKCPPRVDNTYIFKTSLGKVIINPDGERLGSIASGNKTIGSFGVNISFGVTLASVKEYFVDKSHPGSFPLICHNNIIKNEELRFVSDTYLKKRFDGRALIIPRGYGHGEYSFDFIDYKNDAFIIENHVIALTGEDTILDIIARSFADPRTGEFCKLLCTSGDISKEYVKEIPVFE</sequence>
<dbReference type="Pfam" id="PF02384">
    <property type="entry name" value="N6_Mtase"/>
    <property type="match status" value="1"/>
</dbReference>
<dbReference type="SUPFAM" id="SSF53335">
    <property type="entry name" value="S-adenosyl-L-methionine-dependent methyltransferases"/>
    <property type="match status" value="1"/>
</dbReference>
<reference evidence="6" key="1">
    <citation type="submission" date="2012-10" db="EMBL/GenBank/DDBJ databases">
        <title>Towards defining the chloroviruses: a genomic journey through a genus of large DNA viruses.</title>
        <authorList>
            <person name="Jeanniard A."/>
            <person name="Dunigan D.D."/>
            <person name="Gurnon J.R."/>
            <person name="Agarkova I."/>
            <person name="Kang M."/>
            <person name="Vitek J."/>
            <person name="Duncan G."/>
            <person name="McClung O.W."/>
            <person name="Larsen M."/>
            <person name="Claverie J.-M."/>
            <person name="Van Etten J.L."/>
            <person name="Blanc G."/>
        </authorList>
    </citation>
    <scope>NUCLEOTIDE SEQUENCE</scope>
</reference>
<dbReference type="GO" id="GO:0009307">
    <property type="term" value="P:DNA restriction-modification system"/>
    <property type="evidence" value="ECO:0007669"/>
    <property type="project" value="UniProtKB-KW"/>
</dbReference>
<keyword evidence="3" id="KW-0949">S-adenosyl-L-methionine</keyword>
<evidence type="ECO:0000256" key="4">
    <source>
        <dbReference type="ARBA" id="ARBA00022747"/>
    </source>
</evidence>
<keyword evidence="2 6" id="KW-0808">Transferase</keyword>
<dbReference type="GeneID" id="40525518"/>
<proteinExistence type="predicted"/>
<dbReference type="EMBL" id="JX997183">
    <property type="protein sequence ID" value="AGE58654.1"/>
    <property type="molecule type" value="Genomic_DNA"/>
</dbReference>
<organism evidence="6">
    <name type="scientific">Paramecium bursaria Chlorella virus NYs1</name>
    <dbReference type="NCBI Taxonomy" id="83442"/>
    <lineage>
        <taxon>Viruses</taxon>
        <taxon>Varidnaviria</taxon>
        <taxon>Bamfordvirae</taxon>
        <taxon>Nucleocytoviricota</taxon>
        <taxon>Megaviricetes</taxon>
        <taxon>Algavirales</taxon>
        <taxon>Phycodnaviridae</taxon>
        <taxon>Chlorovirus</taxon>
        <taxon>Chlorovirus newyorkense</taxon>
    </lineage>
</organism>
<evidence type="ECO:0000256" key="2">
    <source>
        <dbReference type="ARBA" id="ARBA00022679"/>
    </source>
</evidence>
<dbReference type="PROSITE" id="PS00092">
    <property type="entry name" value="N6_MTASE"/>
    <property type="match status" value="1"/>
</dbReference>
<dbReference type="GO" id="GO:0032259">
    <property type="term" value="P:methylation"/>
    <property type="evidence" value="ECO:0007669"/>
    <property type="project" value="UniProtKB-KW"/>
</dbReference>
<dbReference type="RefSeq" id="YP_009665299.1">
    <property type="nucleotide sequence ID" value="NC_043235.1"/>
</dbReference>
<dbReference type="Gene3D" id="3.40.50.150">
    <property type="entry name" value="Vaccinia Virus protein VP39"/>
    <property type="match status" value="1"/>
</dbReference>
<evidence type="ECO:0000259" key="5">
    <source>
        <dbReference type="Pfam" id="PF02384"/>
    </source>
</evidence>
<evidence type="ECO:0000256" key="1">
    <source>
        <dbReference type="ARBA" id="ARBA00022603"/>
    </source>
</evidence>
<dbReference type="PANTHER" id="PTHR33841">
    <property type="entry name" value="DNA METHYLTRANSFERASE YEEA-RELATED"/>
    <property type="match status" value="1"/>
</dbReference>
<dbReference type="GO" id="GO:0003677">
    <property type="term" value="F:DNA binding"/>
    <property type="evidence" value="ECO:0007669"/>
    <property type="project" value="InterPro"/>
</dbReference>
<dbReference type="REBASE" id="60615">
    <property type="entry name" value="M.CviNYs1ORF242P"/>
</dbReference>
<dbReference type="PRINTS" id="PR00507">
    <property type="entry name" value="N12N6MTFRASE"/>
</dbReference>
<evidence type="ECO:0000256" key="3">
    <source>
        <dbReference type="ARBA" id="ARBA00022691"/>
    </source>
</evidence>
<feature type="domain" description="DNA methylase adenine-specific" evidence="5">
    <location>
        <begin position="14"/>
        <end position="212"/>
    </location>
</feature>
<dbReference type="GO" id="GO:0009007">
    <property type="term" value="F:site-specific DNA-methyltransferase (adenine-specific) activity"/>
    <property type="evidence" value="ECO:0007669"/>
    <property type="project" value="UniProtKB-EC"/>
</dbReference>
<dbReference type="CDD" id="cd02440">
    <property type="entry name" value="AdoMet_MTases"/>
    <property type="match status" value="1"/>
</dbReference>
<dbReference type="InterPro" id="IPR029063">
    <property type="entry name" value="SAM-dependent_MTases_sf"/>
</dbReference>
<dbReference type="InterPro" id="IPR050953">
    <property type="entry name" value="N4_N6_ade-DNA_methylase"/>
</dbReference>
<keyword evidence="1 6" id="KW-0489">Methyltransferase</keyword>
<gene>
    <name evidence="6" type="primary">NYs-1_242L</name>
    <name evidence="6" type="ORF">PBCVNYs1_242L</name>
</gene>